<dbReference type="InterPro" id="IPR038526">
    <property type="entry name" value="Ribosomal_eL22_sf"/>
</dbReference>
<evidence type="ECO:0000256" key="2">
    <source>
        <dbReference type="ARBA" id="ARBA00022980"/>
    </source>
</evidence>
<feature type="region of interest" description="Disordered" evidence="6">
    <location>
        <begin position="1"/>
        <end position="99"/>
    </location>
</feature>
<dbReference type="Gene3D" id="3.30.1360.210">
    <property type="match status" value="1"/>
</dbReference>
<reference evidence="7 8" key="1">
    <citation type="journal article" date="2013" name="Curr. Biol.">
        <title>The Genome of the Foraminiferan Reticulomyxa filosa.</title>
        <authorList>
            <person name="Glockner G."/>
            <person name="Hulsmann N."/>
            <person name="Schleicher M."/>
            <person name="Noegel A.A."/>
            <person name="Eichinger L."/>
            <person name="Gallinger C."/>
            <person name="Pawlowski J."/>
            <person name="Sierra R."/>
            <person name="Euteneuer U."/>
            <person name="Pillet L."/>
            <person name="Moustafa A."/>
            <person name="Platzer M."/>
            <person name="Groth M."/>
            <person name="Szafranski K."/>
            <person name="Schliwa M."/>
        </authorList>
    </citation>
    <scope>NUCLEOTIDE SEQUENCE [LARGE SCALE GENOMIC DNA]</scope>
</reference>
<dbReference type="GO" id="GO:1990904">
    <property type="term" value="C:ribonucleoprotein complex"/>
    <property type="evidence" value="ECO:0007669"/>
    <property type="project" value="UniProtKB-KW"/>
</dbReference>
<keyword evidence="8" id="KW-1185">Reference proteome</keyword>
<comment type="caution">
    <text evidence="7">The sequence shown here is derived from an EMBL/GenBank/DDBJ whole genome shotgun (WGS) entry which is preliminary data.</text>
</comment>
<dbReference type="Pfam" id="PF01776">
    <property type="entry name" value="Ribosomal_L22e"/>
    <property type="match status" value="1"/>
</dbReference>
<dbReference type="GO" id="GO:0002181">
    <property type="term" value="P:cytoplasmic translation"/>
    <property type="evidence" value="ECO:0007669"/>
    <property type="project" value="TreeGrafter"/>
</dbReference>
<dbReference type="GO" id="GO:0003723">
    <property type="term" value="F:RNA binding"/>
    <property type="evidence" value="ECO:0007669"/>
    <property type="project" value="TreeGrafter"/>
</dbReference>
<comment type="similarity">
    <text evidence="1">Belongs to the eukaryotic ribosomal protein eL22 family.</text>
</comment>
<dbReference type="PANTHER" id="PTHR10064">
    <property type="entry name" value="60S RIBOSOMAL PROTEIN L22"/>
    <property type="match status" value="1"/>
</dbReference>
<feature type="compositionally biased region" description="Basic residues" evidence="6">
    <location>
        <begin position="37"/>
        <end position="57"/>
    </location>
</feature>
<accession>X6NMU1</accession>
<gene>
    <name evidence="7" type="ORF">RFI_10129</name>
</gene>
<protein>
    <recommendedName>
        <fullName evidence="4">Large ribosomal subunit protein eL22</fullName>
    </recommendedName>
    <alternativeName>
        <fullName evidence="5">60S ribosomal protein L22</fullName>
    </alternativeName>
</protein>
<evidence type="ECO:0000256" key="5">
    <source>
        <dbReference type="ARBA" id="ARBA00041214"/>
    </source>
</evidence>
<dbReference type="PANTHER" id="PTHR10064:SF0">
    <property type="entry name" value="FI24544P1-RELATED"/>
    <property type="match status" value="1"/>
</dbReference>
<evidence type="ECO:0000256" key="1">
    <source>
        <dbReference type="ARBA" id="ARBA00007817"/>
    </source>
</evidence>
<keyword evidence="2 7" id="KW-0689">Ribosomal protein</keyword>
<evidence type="ECO:0000256" key="4">
    <source>
        <dbReference type="ARBA" id="ARBA00040613"/>
    </source>
</evidence>
<evidence type="ECO:0000256" key="6">
    <source>
        <dbReference type="SAM" id="MobiDB-lite"/>
    </source>
</evidence>
<feature type="non-terminal residue" evidence="7">
    <location>
        <position position="182"/>
    </location>
</feature>
<dbReference type="InterPro" id="IPR002671">
    <property type="entry name" value="Ribosomal_eL22"/>
</dbReference>
<proteinExistence type="inferred from homology"/>
<keyword evidence="3" id="KW-0687">Ribonucleoprotein</keyword>
<evidence type="ECO:0000256" key="3">
    <source>
        <dbReference type="ARBA" id="ARBA00023274"/>
    </source>
</evidence>
<evidence type="ECO:0000313" key="7">
    <source>
        <dbReference type="EMBL" id="ETO27004.1"/>
    </source>
</evidence>
<dbReference type="GO" id="GO:0005840">
    <property type="term" value="C:ribosome"/>
    <property type="evidence" value="ECO:0007669"/>
    <property type="project" value="UniProtKB-KW"/>
</dbReference>
<dbReference type="OrthoDB" id="10259820at2759"/>
<dbReference type="GO" id="GO:0003735">
    <property type="term" value="F:structural constituent of ribosome"/>
    <property type="evidence" value="ECO:0007669"/>
    <property type="project" value="InterPro"/>
</dbReference>
<feature type="compositionally biased region" description="Basic residues" evidence="6">
    <location>
        <begin position="66"/>
        <end position="87"/>
    </location>
</feature>
<organism evidence="7 8">
    <name type="scientific">Reticulomyxa filosa</name>
    <dbReference type="NCBI Taxonomy" id="46433"/>
    <lineage>
        <taxon>Eukaryota</taxon>
        <taxon>Sar</taxon>
        <taxon>Rhizaria</taxon>
        <taxon>Retaria</taxon>
        <taxon>Foraminifera</taxon>
        <taxon>Monothalamids</taxon>
        <taxon>Reticulomyxidae</taxon>
        <taxon>Reticulomyxa</taxon>
    </lineage>
</organism>
<dbReference type="Proteomes" id="UP000023152">
    <property type="component" value="Unassembled WGS sequence"/>
</dbReference>
<dbReference type="EMBL" id="ASPP01007513">
    <property type="protein sequence ID" value="ETO27004.1"/>
    <property type="molecule type" value="Genomic_DNA"/>
</dbReference>
<evidence type="ECO:0000313" key="8">
    <source>
        <dbReference type="Proteomes" id="UP000023152"/>
    </source>
</evidence>
<dbReference type="OMA" id="AEDHIMD"/>
<dbReference type="AlphaFoldDB" id="X6NMU1"/>
<sequence>MSSANSAPEVKPDEVTSVPEPVKVDSVAKEEPSKNPKSAKKPGTPKKSPKGGKKGTPKKTTTPKGTKSKQVKKELKKAKQTKLTRRKKTEERKRARIRNGILRREKLAARRAKSHSKFQIRCRKPVEDEIFDVDEFVKFLTEKFKINGKTGLIGTSKDASIQKAGSAVHVISKQPFPKYYIK</sequence>
<name>X6NMU1_RETFI</name>
<feature type="compositionally biased region" description="Basic and acidic residues" evidence="6">
    <location>
        <begin position="22"/>
        <end position="34"/>
    </location>
</feature>